<keyword evidence="5" id="KW-1133">Transmembrane helix</keyword>
<evidence type="ECO:0000259" key="6">
    <source>
        <dbReference type="PROSITE" id="PS51935"/>
    </source>
</evidence>
<dbReference type="InterPro" id="IPR000064">
    <property type="entry name" value="NLP_P60_dom"/>
</dbReference>
<dbReference type="PROSITE" id="PS51935">
    <property type="entry name" value="NLPC_P60"/>
    <property type="match status" value="1"/>
</dbReference>
<dbReference type="Gene3D" id="3.90.1720.10">
    <property type="entry name" value="endopeptidase domain like (from Nostoc punctiforme)"/>
    <property type="match status" value="1"/>
</dbReference>
<organism evidence="7 8">
    <name type="scientific">Enterococcus durans</name>
    <dbReference type="NCBI Taxonomy" id="53345"/>
    <lineage>
        <taxon>Bacteria</taxon>
        <taxon>Bacillati</taxon>
        <taxon>Bacillota</taxon>
        <taxon>Bacilli</taxon>
        <taxon>Lactobacillales</taxon>
        <taxon>Enterococcaceae</taxon>
        <taxon>Enterococcus</taxon>
    </lineage>
</organism>
<feature type="domain" description="NlpC/P60" evidence="6">
    <location>
        <begin position="488"/>
        <end position="630"/>
    </location>
</feature>
<keyword evidence="5" id="KW-0472">Membrane</keyword>
<comment type="caution">
    <text evidence="7">The sequence shown here is derived from an EMBL/GenBank/DDBJ whole genome shotgun (WGS) entry which is preliminary data.</text>
</comment>
<dbReference type="SUPFAM" id="SSF54001">
    <property type="entry name" value="Cysteine proteinases"/>
    <property type="match status" value="1"/>
</dbReference>
<dbReference type="GO" id="GO:0008234">
    <property type="term" value="F:cysteine-type peptidase activity"/>
    <property type="evidence" value="ECO:0007669"/>
    <property type="project" value="UniProtKB-KW"/>
</dbReference>
<dbReference type="InterPro" id="IPR008044">
    <property type="entry name" value="Phage_lysin"/>
</dbReference>
<protein>
    <recommendedName>
        <fullName evidence="6">NlpC/P60 domain-containing protein</fullName>
    </recommendedName>
</protein>
<dbReference type="EMBL" id="LEPB01000001">
    <property type="protein sequence ID" value="RCA12357.1"/>
    <property type="molecule type" value="Genomic_DNA"/>
</dbReference>
<dbReference type="InterPro" id="IPR038765">
    <property type="entry name" value="Papain-like_cys_pep_sf"/>
</dbReference>
<keyword evidence="5" id="KW-0812">Transmembrane</keyword>
<evidence type="ECO:0000256" key="4">
    <source>
        <dbReference type="ARBA" id="ARBA00022807"/>
    </source>
</evidence>
<evidence type="ECO:0000256" key="5">
    <source>
        <dbReference type="SAM" id="Phobius"/>
    </source>
</evidence>
<evidence type="ECO:0000313" key="8">
    <source>
        <dbReference type="Proteomes" id="UP000252797"/>
    </source>
</evidence>
<dbReference type="Proteomes" id="UP000252797">
    <property type="component" value="Unassembled WGS sequence"/>
</dbReference>
<comment type="similarity">
    <text evidence="1">Belongs to the peptidase C40 family.</text>
</comment>
<gene>
    <name evidence="7" type="ORF">EA71_00564</name>
</gene>
<keyword evidence="2" id="KW-0645">Protease</keyword>
<evidence type="ECO:0000256" key="3">
    <source>
        <dbReference type="ARBA" id="ARBA00022801"/>
    </source>
</evidence>
<name>A0A367CIF6_9ENTE</name>
<evidence type="ECO:0000313" key="7">
    <source>
        <dbReference type="EMBL" id="RCA12357.1"/>
    </source>
</evidence>
<accession>A0A367CIF6</accession>
<proteinExistence type="inferred from homology"/>
<reference evidence="7 8" key="1">
    <citation type="submission" date="2015-06" db="EMBL/GenBank/DDBJ databases">
        <title>The Genome Sequence of Enterococcus durans 4EA1.</title>
        <authorList>
            <consortium name="The Broad Institute Genomics Platform"/>
            <consortium name="The Broad Institute Genome Sequencing Center for Infectious Disease"/>
            <person name="Earl A.M."/>
            <person name="Van Tyne D."/>
            <person name="Lebreton F."/>
            <person name="Saavedra J.T."/>
            <person name="Gilmore M.S."/>
            <person name="Manson Mcguire A."/>
            <person name="Clock S."/>
            <person name="Crupain M."/>
            <person name="Rangan U."/>
            <person name="Young S."/>
            <person name="Abouelleil A."/>
            <person name="Cao P."/>
            <person name="Chapman S.B."/>
            <person name="Griggs A."/>
            <person name="Priest M."/>
            <person name="Shea T."/>
            <person name="Wortman J."/>
            <person name="Nusbaum C."/>
            <person name="Birren B."/>
        </authorList>
    </citation>
    <scope>NUCLEOTIDE SEQUENCE [LARGE SCALE GENOMIC DNA]</scope>
    <source>
        <strain evidence="7 8">4EA1</strain>
    </source>
</reference>
<dbReference type="Pfam" id="PF05382">
    <property type="entry name" value="Amidase_5"/>
    <property type="match status" value="1"/>
</dbReference>
<evidence type="ECO:0000256" key="1">
    <source>
        <dbReference type="ARBA" id="ARBA00007074"/>
    </source>
</evidence>
<keyword evidence="4" id="KW-0788">Thiol protease</keyword>
<keyword evidence="3" id="KW-0378">Hydrolase</keyword>
<feature type="transmembrane region" description="Helical" evidence="5">
    <location>
        <begin position="60"/>
        <end position="83"/>
    </location>
</feature>
<evidence type="ECO:0000256" key="2">
    <source>
        <dbReference type="ARBA" id="ARBA00022670"/>
    </source>
</evidence>
<dbReference type="GO" id="GO:0006508">
    <property type="term" value="P:proteolysis"/>
    <property type="evidence" value="ECO:0007669"/>
    <property type="project" value="UniProtKB-KW"/>
</dbReference>
<sequence length="637" mass="72109">MQLKKREVRDKIKQIEEVRNRIFLRKISKSRVERTVNFFFFQGRRSNKKREWKQSSTQSFLLKFAAVLTLSLLVMMVGIFSMVSSMVTQADELELTKVWTYLTELDADKTLTLKKHSGTQINHEHVAKTIKSDIDSILSYLDIQADEFQLANQAFKSKLNLLHDQLWELDPDTKNSQLRTRYLSQIIEWSEELKQRLHLKMEVGPYTHLVELHSPFKEGNIQINQRYGYYVKDQVKACFNGIMLQAKENEEVFSPLAGKVIIADGAIHVESHDRKLRLTNVSPLVNNTSEIKAGELIGNVIKENELTIEYSKKANMVNPSFYFPQVEYVEKPDEMLDFQNQSFDEGRFRQTIALHCHAFSDKADKIITEAKKNGLSPVIFAAIMIHESVWGTSQGIIENNNPAGLMSENGLVSYPSLDEGIEATGRTLKNLIVERQLTTVERLGSVYCPVGADSDPTGLNHYWVPAIKQLLVQLGGSTDMSLLWNSGSSFAQQLLVKAKSLHQTNVQYSQGSNRGTWPYHDCSSFVIWAMNELGSNIPFGNTETLYGLEGTVLKAITRNEIRAGDLFIWGEKGGSAGDYGHTGFFLDNEGQTILHCTPATKKGFGQKGDIVITPFEGYYGDAQAAPVYFYRIVERND</sequence>
<dbReference type="AlphaFoldDB" id="A0A367CIF6"/>